<dbReference type="EMBL" id="FMZO01000007">
    <property type="protein sequence ID" value="SDD22102.1"/>
    <property type="molecule type" value="Genomic_DNA"/>
</dbReference>
<dbReference type="STRING" id="1285928.SAMN04487894_10730"/>
<dbReference type="PANTHER" id="PTHR43167">
    <property type="entry name" value="PUTATIVE (AFU_ORTHOLOGUE AFUA_6G01830)-RELATED"/>
    <property type="match status" value="1"/>
</dbReference>
<sequence length="191" mass="20862">MTDKVTINLPVQYEAIALKTKALGFDMPSDLQTGSLLRTLAASKPGGRILELGTGTGLATSWILSGMDTGTALVSVDNNELLISVAQEQLKDDRIEFVCADGYEWITTYNGATFDLIFADAMPGKYDLFEETFALLKTGGIYLIDDMLPQPNWPEGHAERVAGFIKMLELRGDLVLTKLNWSTGIIIAVKK</sequence>
<dbReference type="Proteomes" id="UP000198757">
    <property type="component" value="Unassembled WGS sequence"/>
</dbReference>
<evidence type="ECO:0000259" key="1">
    <source>
        <dbReference type="Pfam" id="PF13649"/>
    </source>
</evidence>
<feature type="domain" description="Methyltransferase" evidence="1">
    <location>
        <begin position="49"/>
        <end position="140"/>
    </location>
</feature>
<reference evidence="3" key="1">
    <citation type="submission" date="2016-10" db="EMBL/GenBank/DDBJ databases">
        <authorList>
            <person name="Varghese N."/>
            <person name="Submissions S."/>
        </authorList>
    </citation>
    <scope>NUCLEOTIDE SEQUENCE [LARGE SCALE GENOMIC DNA]</scope>
    <source>
        <strain evidence="3">DSM 25811 / CCM 8410 / LMG 26954 / E90</strain>
    </source>
</reference>
<proteinExistence type="predicted"/>
<name>A0A1G6SYW9_NIADE</name>
<dbReference type="RefSeq" id="WP_090390651.1">
    <property type="nucleotide sequence ID" value="NZ_FMZO01000007.1"/>
</dbReference>
<protein>
    <submittedName>
        <fullName evidence="2">Predicted O-methyltransferase YrrM</fullName>
    </submittedName>
</protein>
<dbReference type="OrthoDB" id="484536at2"/>
<accession>A0A1G6SYW9</accession>
<dbReference type="PANTHER" id="PTHR43167:SF1">
    <property type="entry name" value="PUTATIVE (AFU_ORTHOLOGUE AFUA_6G01830)-RELATED"/>
    <property type="match status" value="1"/>
</dbReference>
<dbReference type="SUPFAM" id="SSF53335">
    <property type="entry name" value="S-adenosyl-L-methionine-dependent methyltransferases"/>
    <property type="match status" value="1"/>
</dbReference>
<dbReference type="GO" id="GO:0032259">
    <property type="term" value="P:methylation"/>
    <property type="evidence" value="ECO:0007669"/>
    <property type="project" value="UniProtKB-KW"/>
</dbReference>
<evidence type="ECO:0000313" key="3">
    <source>
        <dbReference type="Proteomes" id="UP000198757"/>
    </source>
</evidence>
<dbReference type="CDD" id="cd02440">
    <property type="entry name" value="AdoMet_MTases"/>
    <property type="match status" value="1"/>
</dbReference>
<dbReference type="GO" id="GO:0008168">
    <property type="term" value="F:methyltransferase activity"/>
    <property type="evidence" value="ECO:0007669"/>
    <property type="project" value="UniProtKB-KW"/>
</dbReference>
<dbReference type="Gene3D" id="3.40.50.150">
    <property type="entry name" value="Vaccinia Virus protein VP39"/>
    <property type="match status" value="1"/>
</dbReference>
<dbReference type="Pfam" id="PF13649">
    <property type="entry name" value="Methyltransf_25"/>
    <property type="match status" value="1"/>
</dbReference>
<keyword evidence="3" id="KW-1185">Reference proteome</keyword>
<gene>
    <name evidence="2" type="ORF">SAMN04487894_10730</name>
</gene>
<dbReference type="AlphaFoldDB" id="A0A1G6SYW9"/>
<organism evidence="2 3">
    <name type="scientific">Niabella drilacis (strain DSM 25811 / CCM 8410 / CCUG 62505 / LMG 26954 / E90)</name>
    <dbReference type="NCBI Taxonomy" id="1285928"/>
    <lineage>
        <taxon>Bacteria</taxon>
        <taxon>Pseudomonadati</taxon>
        <taxon>Bacteroidota</taxon>
        <taxon>Chitinophagia</taxon>
        <taxon>Chitinophagales</taxon>
        <taxon>Chitinophagaceae</taxon>
        <taxon>Niabella</taxon>
    </lineage>
</organism>
<keyword evidence="2" id="KW-0489">Methyltransferase</keyword>
<keyword evidence="2" id="KW-0808">Transferase</keyword>
<evidence type="ECO:0000313" key="2">
    <source>
        <dbReference type="EMBL" id="SDD22102.1"/>
    </source>
</evidence>
<dbReference type="InterPro" id="IPR029063">
    <property type="entry name" value="SAM-dependent_MTases_sf"/>
</dbReference>
<dbReference type="InterPro" id="IPR041698">
    <property type="entry name" value="Methyltransf_25"/>
</dbReference>